<dbReference type="SUPFAM" id="SSF46600">
    <property type="entry name" value="C-terminal UvrC-binding domain of UvrB"/>
    <property type="match status" value="1"/>
</dbReference>
<dbReference type="GO" id="GO:0009432">
    <property type="term" value="P:SOS response"/>
    <property type="evidence" value="ECO:0007669"/>
    <property type="project" value="UniProtKB-UniRule"/>
</dbReference>
<dbReference type="Pfam" id="PF22920">
    <property type="entry name" value="UvrC_RNaseH"/>
    <property type="match status" value="1"/>
</dbReference>
<dbReference type="InterPro" id="IPR010994">
    <property type="entry name" value="RuvA_2-like"/>
</dbReference>
<dbReference type="GO" id="GO:0006289">
    <property type="term" value="P:nucleotide-excision repair"/>
    <property type="evidence" value="ECO:0007669"/>
    <property type="project" value="UniProtKB-UniRule"/>
</dbReference>
<evidence type="ECO:0000313" key="11">
    <source>
        <dbReference type="Proteomes" id="UP000032360"/>
    </source>
</evidence>
<comment type="similarity">
    <text evidence="6">Belongs to the UvrC family.</text>
</comment>
<dbReference type="Pfam" id="PF02151">
    <property type="entry name" value="UVR"/>
    <property type="match status" value="1"/>
</dbReference>
<dbReference type="CDD" id="cd10434">
    <property type="entry name" value="GIY-YIG_UvrC_Cho"/>
    <property type="match status" value="1"/>
</dbReference>
<dbReference type="AlphaFoldDB" id="A0A0D8HMB4"/>
<dbReference type="InterPro" id="IPR038476">
    <property type="entry name" value="UvrC_RNase_H_dom_sf"/>
</dbReference>
<feature type="domain" description="UVR" evidence="7">
    <location>
        <begin position="204"/>
        <end position="239"/>
    </location>
</feature>
<dbReference type="GO" id="GO:0009380">
    <property type="term" value="C:excinuclease repair complex"/>
    <property type="evidence" value="ECO:0007669"/>
    <property type="project" value="InterPro"/>
</dbReference>
<keyword evidence="1 6" id="KW-0963">Cytoplasm</keyword>
<evidence type="ECO:0000256" key="5">
    <source>
        <dbReference type="ARBA" id="ARBA00023204"/>
    </source>
</evidence>
<evidence type="ECO:0000256" key="1">
    <source>
        <dbReference type="ARBA" id="ARBA00022490"/>
    </source>
</evidence>
<dbReference type="SMART" id="SM00465">
    <property type="entry name" value="GIYc"/>
    <property type="match status" value="1"/>
</dbReference>
<organism evidence="10 11">
    <name type="scientific">Acidithrix ferrooxidans</name>
    <dbReference type="NCBI Taxonomy" id="1280514"/>
    <lineage>
        <taxon>Bacteria</taxon>
        <taxon>Bacillati</taxon>
        <taxon>Actinomycetota</taxon>
        <taxon>Acidimicrobiia</taxon>
        <taxon>Acidimicrobiales</taxon>
        <taxon>Acidimicrobiaceae</taxon>
        <taxon>Acidithrix</taxon>
    </lineage>
</organism>
<evidence type="ECO:0000256" key="4">
    <source>
        <dbReference type="ARBA" id="ARBA00022881"/>
    </source>
</evidence>
<comment type="function">
    <text evidence="6">The UvrABC repair system catalyzes the recognition and processing of DNA lesions. UvrC both incises the 5' and 3' sides of the lesion. The N-terminal half is responsible for the 3' incision and the C-terminal half is responsible for the 5' incision.</text>
</comment>
<dbReference type="STRING" id="1280514.AXFE_08960"/>
<evidence type="ECO:0000256" key="6">
    <source>
        <dbReference type="HAMAP-Rule" id="MF_00203"/>
    </source>
</evidence>
<dbReference type="NCBIfam" id="TIGR00194">
    <property type="entry name" value="uvrC"/>
    <property type="match status" value="1"/>
</dbReference>
<feature type="domain" description="UvrC family homology region profile" evidence="9">
    <location>
        <begin position="255"/>
        <end position="496"/>
    </location>
</feature>
<dbReference type="GO" id="GO:0003677">
    <property type="term" value="F:DNA binding"/>
    <property type="evidence" value="ECO:0007669"/>
    <property type="project" value="UniProtKB-UniRule"/>
</dbReference>
<dbReference type="Gene3D" id="1.10.150.20">
    <property type="entry name" value="5' to 3' exonuclease, C-terminal subdomain"/>
    <property type="match status" value="1"/>
</dbReference>
<keyword evidence="3 6" id="KW-0228">DNA excision</keyword>
<dbReference type="SUPFAM" id="SSF47781">
    <property type="entry name" value="RuvA domain 2-like"/>
    <property type="match status" value="1"/>
</dbReference>
<dbReference type="InterPro" id="IPR004791">
    <property type="entry name" value="UvrC"/>
</dbReference>
<evidence type="ECO:0000256" key="3">
    <source>
        <dbReference type="ARBA" id="ARBA00022769"/>
    </source>
</evidence>
<dbReference type="Pfam" id="PF01541">
    <property type="entry name" value="GIY-YIG"/>
    <property type="match status" value="1"/>
</dbReference>
<comment type="subcellular location">
    <subcellularLocation>
        <location evidence="6">Cytoplasm</location>
    </subcellularLocation>
</comment>
<dbReference type="PROSITE" id="PS50151">
    <property type="entry name" value="UVR"/>
    <property type="match status" value="1"/>
</dbReference>
<dbReference type="RefSeq" id="WP_052604653.1">
    <property type="nucleotide sequence ID" value="NZ_JXYS01000022.1"/>
</dbReference>
<comment type="caution">
    <text evidence="10">The sequence shown here is derived from an EMBL/GenBank/DDBJ whole genome shotgun (WGS) entry which is preliminary data.</text>
</comment>
<dbReference type="InterPro" id="IPR001943">
    <property type="entry name" value="UVR_dom"/>
</dbReference>
<protein>
    <recommendedName>
        <fullName evidence="6">UvrABC system protein C</fullName>
        <shortName evidence="6">Protein UvrC</shortName>
    </recommendedName>
    <alternativeName>
        <fullName evidence="6">Excinuclease ABC subunit C</fullName>
    </alternativeName>
</protein>
<evidence type="ECO:0000313" key="10">
    <source>
        <dbReference type="EMBL" id="KJF18246.1"/>
    </source>
</evidence>
<evidence type="ECO:0000259" key="8">
    <source>
        <dbReference type="PROSITE" id="PS50164"/>
    </source>
</evidence>
<dbReference type="GO" id="GO:0005737">
    <property type="term" value="C:cytoplasm"/>
    <property type="evidence" value="ECO:0007669"/>
    <property type="project" value="UniProtKB-SubCell"/>
</dbReference>
<keyword evidence="6" id="KW-0742">SOS response</keyword>
<dbReference type="InterPro" id="IPR036876">
    <property type="entry name" value="UVR_dom_sf"/>
</dbReference>
<dbReference type="Pfam" id="PF08459">
    <property type="entry name" value="UvrC_RNaseH_dom"/>
    <property type="match status" value="1"/>
</dbReference>
<dbReference type="InterPro" id="IPR000305">
    <property type="entry name" value="GIY-YIG_endonuc"/>
</dbReference>
<dbReference type="Gene3D" id="4.10.860.10">
    <property type="entry name" value="UVR domain"/>
    <property type="match status" value="1"/>
</dbReference>
<dbReference type="Gene3D" id="3.30.420.340">
    <property type="entry name" value="UvrC, RNAse H endonuclease domain"/>
    <property type="match status" value="1"/>
</dbReference>
<keyword evidence="4 6" id="KW-0267">Excision nuclease</keyword>
<keyword evidence="11" id="KW-1185">Reference proteome</keyword>
<dbReference type="FunFam" id="3.40.1440.10:FF:000001">
    <property type="entry name" value="UvrABC system protein C"/>
    <property type="match status" value="1"/>
</dbReference>
<dbReference type="PROSITE" id="PS50164">
    <property type="entry name" value="GIY_YIG"/>
    <property type="match status" value="1"/>
</dbReference>
<dbReference type="EMBL" id="JXYS01000022">
    <property type="protein sequence ID" value="KJF18246.1"/>
    <property type="molecule type" value="Genomic_DNA"/>
</dbReference>
<dbReference type="NCBIfam" id="NF001824">
    <property type="entry name" value="PRK00558.1-5"/>
    <property type="match status" value="1"/>
</dbReference>
<dbReference type="InterPro" id="IPR050066">
    <property type="entry name" value="UvrABC_protein_C"/>
</dbReference>
<dbReference type="PATRIC" id="fig|1280514.3.peg.1178"/>
<dbReference type="HAMAP" id="MF_00203">
    <property type="entry name" value="UvrC"/>
    <property type="match status" value="1"/>
</dbReference>
<dbReference type="Gene3D" id="3.40.1440.10">
    <property type="entry name" value="GIY-YIG endonuclease"/>
    <property type="match status" value="1"/>
</dbReference>
<accession>A0A0D8HMB4</accession>
<name>A0A0D8HMB4_9ACTN</name>
<dbReference type="PANTHER" id="PTHR30562">
    <property type="entry name" value="UVRC/OXIDOREDUCTASE"/>
    <property type="match status" value="1"/>
</dbReference>
<dbReference type="Proteomes" id="UP000032360">
    <property type="component" value="Unassembled WGS sequence"/>
</dbReference>
<proteinExistence type="inferred from homology"/>
<dbReference type="PROSITE" id="PS50165">
    <property type="entry name" value="UVRC"/>
    <property type="match status" value="1"/>
</dbReference>
<evidence type="ECO:0000259" key="9">
    <source>
        <dbReference type="PROSITE" id="PS50165"/>
    </source>
</evidence>
<reference evidence="10 11" key="1">
    <citation type="submission" date="2015-01" db="EMBL/GenBank/DDBJ databases">
        <title>Draft genome of the acidophilic iron oxidizer Acidithrix ferrooxidans strain Py-F3.</title>
        <authorList>
            <person name="Poehlein A."/>
            <person name="Eisen S."/>
            <person name="Schloemann M."/>
            <person name="Johnson B.D."/>
            <person name="Daniel R."/>
            <person name="Muehling M."/>
        </authorList>
    </citation>
    <scope>NUCLEOTIDE SEQUENCE [LARGE SCALE GENOMIC DNA]</scope>
    <source>
        <strain evidence="10 11">Py-F3</strain>
    </source>
</reference>
<keyword evidence="2 6" id="KW-0227">DNA damage</keyword>
<dbReference type="InterPro" id="IPR035901">
    <property type="entry name" value="GIY-YIG_endonuc_sf"/>
</dbReference>
<dbReference type="GO" id="GO:0009381">
    <property type="term" value="F:excinuclease ABC activity"/>
    <property type="evidence" value="ECO:0007669"/>
    <property type="project" value="UniProtKB-UniRule"/>
</dbReference>
<dbReference type="InterPro" id="IPR001162">
    <property type="entry name" value="UvrC_RNase_H_dom"/>
</dbReference>
<dbReference type="PANTHER" id="PTHR30562:SF1">
    <property type="entry name" value="UVRABC SYSTEM PROTEIN C"/>
    <property type="match status" value="1"/>
</dbReference>
<sequence>MINRIDLGTIPDSPGSYQFKDQDGRVIYVGKAKSLRSRLQNYFAPIESLHPRVAAMVTAAVDVEWITVSNDVEALMLEFSLIKKFRPRFNVRLRDDKSYPYLMVTADQLWPRAVITRSPHRKGARYFGPYPHTYAIRETLDLLIRTFPIRTCSDSKFQRAAKVKKPCLLYHIERCSGPCVNLVSDREYAEIVSNFESILKGNSKSFVDRLRADMTKAASELDFESAARLRDRLGALERAVERQEMVGNPNDNFDVIGLCFDELECQVDVLVVRAGRVSGRRSTTVDRVEELSEDELLEVLIEQLYFDSPAELPKELIVPFVPTNTEIIEDWLCELRGNLVSIRVARRGHKKALLDRANANASESFRRHRLKRASDHNARSRALTALADELSLPIFPLRIECYDMSHLSGTNYVGSMVVMEDGLPKKSEYRRFKVSIEQNDDFAAMYEVLTRRLRRLNDANDDAMVDDSKRARFSYPPSLMVIDGGKGQLSMAYKALCEAGLQDEIPVISLAKKFEEVYRPNESEPIRIPRTSESLFLLQSIRDEAHRFAISFHRQLRDKEMTQSILDDVRGLGPIRKKRLLNEYGSIKKLRTASLEELSNLRWLPGEVGAAVYSTLHDLPS</sequence>
<evidence type="ECO:0000259" key="7">
    <source>
        <dbReference type="PROSITE" id="PS50151"/>
    </source>
</evidence>
<dbReference type="SUPFAM" id="SSF82771">
    <property type="entry name" value="GIY-YIG endonuclease"/>
    <property type="match status" value="1"/>
</dbReference>
<dbReference type="InterPro" id="IPR047296">
    <property type="entry name" value="GIY-YIG_UvrC_Cho"/>
</dbReference>
<keyword evidence="5 6" id="KW-0234">DNA repair</keyword>
<gene>
    <name evidence="6 10" type="primary">uvrC</name>
    <name evidence="10" type="ORF">AXFE_08960</name>
</gene>
<feature type="domain" description="GIY-YIG" evidence="8">
    <location>
        <begin position="12"/>
        <end position="91"/>
    </location>
</feature>
<comment type="subunit">
    <text evidence="6">Interacts with UvrB in an incision complex.</text>
</comment>
<evidence type="ECO:0000256" key="2">
    <source>
        <dbReference type="ARBA" id="ARBA00022763"/>
    </source>
</evidence>